<keyword evidence="2" id="KW-1133">Transmembrane helix</keyword>
<dbReference type="eggNOG" id="ENOG502S35T">
    <property type="taxonomic scope" value="Eukaryota"/>
</dbReference>
<evidence type="ECO:0000256" key="1">
    <source>
        <dbReference type="SAM" id="MobiDB-lite"/>
    </source>
</evidence>
<dbReference type="HOGENOM" id="CLU_455002_0_0_1"/>
<keyword evidence="2" id="KW-0812">Transmembrane</keyword>
<dbReference type="OrthoDB" id="2527908at2759"/>
<dbReference type="EMBL" id="CAFZ01000031">
    <property type="protein sequence ID" value="CCA68365.1"/>
    <property type="molecule type" value="Genomic_DNA"/>
</dbReference>
<feature type="compositionally biased region" description="Polar residues" evidence="1">
    <location>
        <begin position="207"/>
        <end position="227"/>
    </location>
</feature>
<feature type="compositionally biased region" description="Low complexity" evidence="1">
    <location>
        <begin position="507"/>
        <end position="522"/>
    </location>
</feature>
<evidence type="ECO:0000313" key="3">
    <source>
        <dbReference type="EMBL" id="CCA68365.1"/>
    </source>
</evidence>
<protein>
    <submittedName>
        <fullName evidence="3">Uncharacterized protein</fullName>
    </submittedName>
</protein>
<dbReference type="Proteomes" id="UP000007148">
    <property type="component" value="Unassembled WGS sequence"/>
</dbReference>
<comment type="caution">
    <text evidence="3">The sequence shown here is derived from an EMBL/GenBank/DDBJ whole genome shotgun (WGS) entry which is preliminary data.</text>
</comment>
<organism evidence="3 4">
    <name type="scientific">Serendipita indica (strain DSM 11827)</name>
    <name type="common">Root endophyte fungus</name>
    <name type="synonym">Piriformospora indica</name>
    <dbReference type="NCBI Taxonomy" id="1109443"/>
    <lineage>
        <taxon>Eukaryota</taxon>
        <taxon>Fungi</taxon>
        <taxon>Dikarya</taxon>
        <taxon>Basidiomycota</taxon>
        <taxon>Agaricomycotina</taxon>
        <taxon>Agaricomycetes</taxon>
        <taxon>Sebacinales</taxon>
        <taxon>Serendipitaceae</taxon>
        <taxon>Serendipita</taxon>
    </lineage>
</organism>
<proteinExistence type="predicted"/>
<feature type="compositionally biased region" description="Polar residues" evidence="1">
    <location>
        <begin position="479"/>
        <end position="502"/>
    </location>
</feature>
<dbReference type="InParanoid" id="G4TAP6"/>
<sequence length="600" mass="62652">MLEKREPFTFIWGFSPNDNVNINSCTPLSLYISRAENNDPNIQPVPPYTLIAYPEQGVPVVSPLGTPSGTPPTVSWTPPFAAGTKLVLGLVDSRGNSGGITMQTYTVGAGTSTSCVSPAPSTDLKATISNTGGSVNLCDPVSIRIEGGTRPYKVTIPYTNADTAFNITMDGQNNALDWINRAQSGQQLIVAVSDSTGQYATTSSFLASTGSGSNACPGRTDTQSVIAGTTASSNPNTRTSASASSTSPAQTSHNDDTGKSKPVTGAIIGTIVAILAIFGIIAYFFFRRRNQRTFNGATAAVPLSSGFDYKRGGGLAGHDSFVPLKDHEASPAAPRMPLYGDSYSPNTSAPNSAPGGLNRQSGYDYYSAPPTTISGSGTSAVGGAMASSLVSSHQSKHQMALEEQRQQRWNNSGTTYPPAPESTYPPVSTYGVNPFGDNAYPYQSQPPPSTTGPTSAYGHPRNPSVGAATAYAVPPVGSQAPTHGRTPTDSGSGRPSGSQDIATMTPAARAKAAEAAQERQQQPGYDDDEDPVPYIQRNRTILGVTNPDRQSVATTNASVQDAYGGLSSAPPHVYQHEDAGVVELPPAYREFSRTPGPPQL</sequence>
<reference evidence="3 4" key="1">
    <citation type="journal article" date="2011" name="PLoS Pathog.">
        <title>Endophytic Life Strategies Decoded by Genome and Transcriptome Analyses of the Mutualistic Root Symbiont Piriformospora indica.</title>
        <authorList>
            <person name="Zuccaro A."/>
            <person name="Lahrmann U."/>
            <person name="Guldener U."/>
            <person name="Langen G."/>
            <person name="Pfiffi S."/>
            <person name="Biedenkopf D."/>
            <person name="Wong P."/>
            <person name="Samans B."/>
            <person name="Grimm C."/>
            <person name="Basiewicz M."/>
            <person name="Murat C."/>
            <person name="Martin F."/>
            <person name="Kogel K.H."/>
        </authorList>
    </citation>
    <scope>NUCLEOTIDE SEQUENCE [LARGE SCALE GENOMIC DNA]</scope>
    <source>
        <strain evidence="3 4">DSM 11827</strain>
    </source>
</reference>
<dbReference type="AlphaFoldDB" id="G4TAP6"/>
<keyword evidence="2" id="KW-0472">Membrane</keyword>
<keyword evidence="4" id="KW-1185">Reference proteome</keyword>
<feature type="region of interest" description="Disordered" evidence="1">
    <location>
        <begin position="332"/>
        <end position="363"/>
    </location>
</feature>
<dbReference type="OMA" id="YQHEDAG"/>
<accession>G4TAP6</accession>
<gene>
    <name evidence="3" type="ORF">PIIN_02231</name>
</gene>
<feature type="region of interest" description="Disordered" evidence="1">
    <location>
        <begin position="207"/>
        <end position="262"/>
    </location>
</feature>
<feature type="transmembrane region" description="Helical" evidence="2">
    <location>
        <begin position="263"/>
        <end position="286"/>
    </location>
</feature>
<feature type="region of interest" description="Disordered" evidence="1">
    <location>
        <begin position="388"/>
        <end position="533"/>
    </location>
</feature>
<feature type="compositionally biased region" description="Low complexity" evidence="1">
    <location>
        <begin position="229"/>
        <end position="252"/>
    </location>
</feature>
<evidence type="ECO:0000256" key="2">
    <source>
        <dbReference type="SAM" id="Phobius"/>
    </source>
</evidence>
<name>G4TAP6_SERID</name>
<evidence type="ECO:0000313" key="4">
    <source>
        <dbReference type="Proteomes" id="UP000007148"/>
    </source>
</evidence>
<dbReference type="CDD" id="cd12087">
    <property type="entry name" value="TM_EGFR-like"/>
    <property type="match status" value="1"/>
</dbReference>